<keyword evidence="1" id="KW-0949">S-adenosyl-L-methionine</keyword>
<reference evidence="4" key="1">
    <citation type="submission" date="2018-05" db="EMBL/GenBank/DDBJ databases">
        <authorList>
            <person name="Lanie J.A."/>
            <person name="Ng W.-L."/>
            <person name="Kazmierczak K.M."/>
            <person name="Andrzejewski T.M."/>
            <person name="Davidsen T.M."/>
            <person name="Wayne K.J."/>
            <person name="Tettelin H."/>
            <person name="Glass J.I."/>
            <person name="Rusch D."/>
            <person name="Podicherti R."/>
            <person name="Tsui H.-C.T."/>
            <person name="Winkler M.E."/>
        </authorList>
    </citation>
    <scope>NUCLEOTIDE SEQUENCE</scope>
</reference>
<evidence type="ECO:0000256" key="1">
    <source>
        <dbReference type="ARBA" id="ARBA00022691"/>
    </source>
</evidence>
<dbReference type="PANTHER" id="PTHR12818">
    <property type="entry name" value="TRNA (ADENINE(37)-N6)-METHYLTRANSFERASE"/>
    <property type="match status" value="1"/>
</dbReference>
<comment type="similarity">
    <text evidence="2">Belongs to the tRNA methyltransferase O family.</text>
</comment>
<dbReference type="PANTHER" id="PTHR12818:SF0">
    <property type="entry name" value="TRNA (ADENINE(37)-N6)-METHYLTRANSFERASE"/>
    <property type="match status" value="1"/>
</dbReference>
<feature type="domain" description="TsaA-like" evidence="3">
    <location>
        <begin position="8"/>
        <end position="139"/>
    </location>
</feature>
<dbReference type="InterPro" id="IPR023370">
    <property type="entry name" value="TrmO-like_N"/>
</dbReference>
<organism evidence="4">
    <name type="scientific">marine metagenome</name>
    <dbReference type="NCBI Taxonomy" id="408172"/>
    <lineage>
        <taxon>unclassified sequences</taxon>
        <taxon>metagenomes</taxon>
        <taxon>ecological metagenomes</taxon>
    </lineage>
</organism>
<evidence type="ECO:0000259" key="3">
    <source>
        <dbReference type="PROSITE" id="PS51668"/>
    </source>
</evidence>
<dbReference type="EMBL" id="UINC01048443">
    <property type="protein sequence ID" value="SVB58972.1"/>
    <property type="molecule type" value="Genomic_DNA"/>
</dbReference>
<gene>
    <name evidence="4" type="ORF">METZ01_LOCUS211826</name>
</gene>
<evidence type="ECO:0000256" key="2">
    <source>
        <dbReference type="ARBA" id="ARBA00033753"/>
    </source>
</evidence>
<proteinExistence type="inferred from homology"/>
<evidence type="ECO:0000313" key="4">
    <source>
        <dbReference type="EMBL" id="SVB58972.1"/>
    </source>
</evidence>
<dbReference type="InterPro" id="IPR036413">
    <property type="entry name" value="YaeB-like_sf"/>
</dbReference>
<dbReference type="InterPro" id="IPR040372">
    <property type="entry name" value="YaeB-like"/>
</dbReference>
<dbReference type="AlphaFoldDB" id="A0A382F8L2"/>
<accession>A0A382F8L2</accession>
<name>A0A382F8L2_9ZZZZ</name>
<sequence length="154" mass="18118">MKQIDFNFKVVATVNNIRPNIEDDFWENIVSEITLEKDIPTETIKNIGQFSHLEIIFYFHLIDQYNFTNCGYPRGNSKYPEMGIFAQRKKERINQLGLSTVELIEVRERTLVVKYLDAVDGSPVIDIKPVFKQFLPKSKLIQPDWVSEITENYW</sequence>
<dbReference type="SUPFAM" id="SSF118196">
    <property type="entry name" value="YaeB-like"/>
    <property type="match status" value="1"/>
</dbReference>
<protein>
    <recommendedName>
        <fullName evidence="3">TsaA-like domain-containing protein</fullName>
    </recommendedName>
</protein>
<dbReference type="Pfam" id="PF01980">
    <property type="entry name" value="TrmO_N"/>
    <property type="match status" value="1"/>
</dbReference>
<dbReference type="Gene3D" id="2.40.30.70">
    <property type="entry name" value="YaeB-like"/>
    <property type="match status" value="1"/>
</dbReference>
<dbReference type="InterPro" id="IPR036414">
    <property type="entry name" value="YaeB_N_sf"/>
</dbReference>
<dbReference type="PROSITE" id="PS51668">
    <property type="entry name" value="TSAA_2"/>
    <property type="match status" value="1"/>
</dbReference>